<dbReference type="Pfam" id="PF14052">
    <property type="entry name" value="Caps_assemb_Wzi"/>
    <property type="match status" value="1"/>
</dbReference>
<gene>
    <name evidence="1" type="ORF">IFO69_19305</name>
</gene>
<evidence type="ECO:0008006" key="3">
    <source>
        <dbReference type="Google" id="ProtNLM"/>
    </source>
</evidence>
<proteinExistence type="predicted"/>
<dbReference type="EMBL" id="JACYTQ010000009">
    <property type="protein sequence ID" value="MBD8490909.1"/>
    <property type="molecule type" value="Genomic_DNA"/>
</dbReference>
<dbReference type="InterPro" id="IPR026950">
    <property type="entry name" value="Caps_assemb_Wzi"/>
</dbReference>
<comment type="caution">
    <text evidence="1">The sequence shown here is derived from an EMBL/GenBank/DDBJ whole genome shotgun (WGS) entry which is preliminary data.</text>
</comment>
<dbReference type="Proteomes" id="UP000647133">
    <property type="component" value="Unassembled WGS sequence"/>
</dbReference>
<organism evidence="1 2">
    <name type="scientific">Echinicola arenosa</name>
    <dbReference type="NCBI Taxonomy" id="2774144"/>
    <lineage>
        <taxon>Bacteria</taxon>
        <taxon>Pseudomonadati</taxon>
        <taxon>Bacteroidota</taxon>
        <taxon>Cytophagia</taxon>
        <taxon>Cytophagales</taxon>
        <taxon>Cyclobacteriaceae</taxon>
        <taxon>Echinicola</taxon>
    </lineage>
</organism>
<dbReference type="Gene3D" id="2.40.160.130">
    <property type="entry name" value="Capsule assembly protein Wzi"/>
    <property type="match status" value="1"/>
</dbReference>
<keyword evidence="2" id="KW-1185">Reference proteome</keyword>
<dbReference type="InterPro" id="IPR038636">
    <property type="entry name" value="Wzi_sf"/>
</dbReference>
<evidence type="ECO:0000313" key="2">
    <source>
        <dbReference type="Proteomes" id="UP000647133"/>
    </source>
</evidence>
<reference evidence="1 2" key="1">
    <citation type="submission" date="2020-09" db="EMBL/GenBank/DDBJ databases">
        <title>Echinicola sp. CAU 1574 isolated from sand of Sido Beach.</title>
        <authorList>
            <person name="Kim W."/>
        </authorList>
    </citation>
    <scope>NUCLEOTIDE SEQUENCE [LARGE SCALE GENOMIC DNA]</scope>
    <source>
        <strain evidence="1 2">CAU 1574</strain>
    </source>
</reference>
<accession>A0ABR9ATG3</accession>
<protein>
    <recommendedName>
        <fullName evidence="3">Capsule assembly protein Wzi</fullName>
    </recommendedName>
</protein>
<sequence>MLVDIFNRYFAEFFLGRQAVWAIIASLFLGGAIEAFGQNLPLNMPVYQDYLRRQQILDTTNSELSFNIRPFYLDKIEEGKYKSLMLPEDFYQPKERKSFTYHIMPLQLTHLFNSNFPYGWGNGAGISGKGQEFLLSAGVRMKVGPMSIQLYPQLHYTQNLPFEEYPEDAPESFFRRLERSADGIDLPVRYGDDPISKFLSGNSHVKIMFGSFAAGVSTENIWWGPAKNNALLIGDNAQGFAHATIHSTRPVKTFLGSFEGQYFIGRLDGSGFGKFSDGAYSNIIDDIDEDDWRYLTGITISYSPKWLPGLSVGGSRTFQIYRNDMGTGLRSWVPLFSPLPKDGEGVLENVYKREDQGLEVYFRWAVPKAHSEVYFEFMRADHAFNWRDVMLNPEHSRGYVIGASKYMPMGGETFLGISLEMTQTQNSINNIIRWRGEPNRGRGLYDNYQVLHGLTNRGQVLGAGLGTSGNIQILELSWVEGLSKVAVQLERYARDQNFYQYANSNGEEVAPWIDFATGFKLENRLGNLLFQGHLRYVKSFNYNFYAPDFNEKLDRNVGKSVSNFNSNIKVAYIF</sequence>
<name>A0ABR9ATG3_9BACT</name>
<evidence type="ECO:0000313" key="1">
    <source>
        <dbReference type="EMBL" id="MBD8490909.1"/>
    </source>
</evidence>
<dbReference type="RefSeq" id="WP_192011785.1">
    <property type="nucleotide sequence ID" value="NZ_JACYTQ010000009.1"/>
</dbReference>